<dbReference type="EMBL" id="CAJVQB010069831">
    <property type="protein sequence ID" value="CAG8842694.1"/>
    <property type="molecule type" value="Genomic_DNA"/>
</dbReference>
<reference evidence="1 2" key="1">
    <citation type="submission" date="2021-06" db="EMBL/GenBank/DDBJ databases">
        <authorList>
            <person name="Kallberg Y."/>
            <person name="Tangrot J."/>
            <person name="Rosling A."/>
        </authorList>
    </citation>
    <scope>NUCLEOTIDE SEQUENCE [LARGE SCALE GENOMIC DNA]</scope>
    <source>
        <strain evidence="1 2">120-4 pot B 10/14</strain>
    </source>
</reference>
<evidence type="ECO:0000313" key="1">
    <source>
        <dbReference type="EMBL" id="CAG8842694.1"/>
    </source>
</evidence>
<dbReference type="Proteomes" id="UP000789901">
    <property type="component" value="Unassembled WGS sequence"/>
</dbReference>
<feature type="non-terminal residue" evidence="1">
    <location>
        <position position="66"/>
    </location>
</feature>
<keyword evidence="2" id="KW-1185">Reference proteome</keyword>
<comment type="caution">
    <text evidence="1">The sequence shown here is derived from an EMBL/GenBank/DDBJ whole genome shotgun (WGS) entry which is preliminary data.</text>
</comment>
<protein>
    <submittedName>
        <fullName evidence="1">4772_t:CDS:1</fullName>
    </submittedName>
</protein>
<evidence type="ECO:0000313" key="2">
    <source>
        <dbReference type="Proteomes" id="UP000789901"/>
    </source>
</evidence>
<accession>A0ABN7WXI7</accession>
<gene>
    <name evidence="1" type="ORF">GMARGA_LOCUS36126</name>
</gene>
<feature type="non-terminal residue" evidence="1">
    <location>
        <position position="1"/>
    </location>
</feature>
<proteinExistence type="predicted"/>
<sequence>KWLFLKKTSPLWIKPTRNVEIAHSFWKKVHESNYGNKNPKNGVNAPMVLVISSLAVKLKSGPTSPV</sequence>
<organism evidence="1 2">
    <name type="scientific">Gigaspora margarita</name>
    <dbReference type="NCBI Taxonomy" id="4874"/>
    <lineage>
        <taxon>Eukaryota</taxon>
        <taxon>Fungi</taxon>
        <taxon>Fungi incertae sedis</taxon>
        <taxon>Mucoromycota</taxon>
        <taxon>Glomeromycotina</taxon>
        <taxon>Glomeromycetes</taxon>
        <taxon>Diversisporales</taxon>
        <taxon>Gigasporaceae</taxon>
        <taxon>Gigaspora</taxon>
    </lineage>
</organism>
<name>A0ABN7WXI7_GIGMA</name>